<dbReference type="PROSITE" id="PS51839">
    <property type="entry name" value="4FE4S_HC3"/>
    <property type="match status" value="1"/>
</dbReference>
<evidence type="ECO:0000259" key="14">
    <source>
        <dbReference type="PROSITE" id="PS51669"/>
    </source>
</evidence>
<dbReference type="SUPFAM" id="SSF54292">
    <property type="entry name" value="2Fe-2S ferredoxin-like"/>
    <property type="match status" value="1"/>
</dbReference>
<dbReference type="Gene3D" id="3.40.50.740">
    <property type="match status" value="1"/>
</dbReference>
<dbReference type="Pfam" id="PF09326">
    <property type="entry name" value="NADH_dhqG_C"/>
    <property type="match status" value="1"/>
</dbReference>
<dbReference type="OMA" id="QAMAYGV"/>
<dbReference type="FunFam" id="3.30.70.20:FF:000002">
    <property type="entry name" value="NADH-ubiquinone oxidoreductase 75 kDa subunit"/>
    <property type="match status" value="1"/>
</dbReference>
<evidence type="ECO:0000259" key="15">
    <source>
        <dbReference type="PROSITE" id="PS51839"/>
    </source>
</evidence>
<dbReference type="GO" id="GO:0045271">
    <property type="term" value="C:respiratory chain complex I"/>
    <property type="evidence" value="ECO:0007669"/>
    <property type="project" value="UniProtKB-ARBA"/>
</dbReference>
<evidence type="ECO:0000256" key="2">
    <source>
        <dbReference type="ARBA" id="ARBA00005404"/>
    </source>
</evidence>
<feature type="domain" description="4Fe-4S Mo/W bis-MGD-type" evidence="14">
    <location>
        <begin position="278"/>
        <end position="334"/>
    </location>
</feature>
<comment type="cofactor">
    <cofactor evidence="1">
        <name>[4Fe-4S] cluster</name>
        <dbReference type="ChEBI" id="CHEBI:49883"/>
    </cofactor>
</comment>
<dbReference type="Gene3D" id="3.30.200.210">
    <property type="match status" value="1"/>
</dbReference>
<evidence type="ECO:0000256" key="5">
    <source>
        <dbReference type="ARBA" id="ARBA00022723"/>
    </source>
</evidence>
<dbReference type="InterPro" id="IPR006963">
    <property type="entry name" value="Mopterin_OxRdtase_4Fe-4S_dom"/>
</dbReference>
<dbReference type="FunFam" id="3.10.20.740:FF:000001">
    <property type="entry name" value="NADH-quinone oxidoreductase subunit G"/>
    <property type="match status" value="1"/>
</dbReference>
<protein>
    <recommendedName>
        <fullName evidence="3">NADH-ubiquinone oxidoreductase 75 kDa subunit, mitochondrial</fullName>
    </recommendedName>
</protein>
<evidence type="ECO:0000313" key="17">
    <source>
        <dbReference type="Proteomes" id="UP000270924"/>
    </source>
</evidence>
<evidence type="ECO:0000256" key="11">
    <source>
        <dbReference type="ARBA" id="ARBA00049551"/>
    </source>
</evidence>
<dbReference type="PROSITE" id="PS00643">
    <property type="entry name" value="COMPLEX1_75K_3"/>
    <property type="match status" value="1"/>
</dbReference>
<gene>
    <name evidence="16" type="ORF">WBA_LOCUS11008</name>
</gene>
<evidence type="ECO:0000256" key="7">
    <source>
        <dbReference type="ARBA" id="ARBA00023004"/>
    </source>
</evidence>
<evidence type="ECO:0000256" key="6">
    <source>
        <dbReference type="ARBA" id="ARBA00022967"/>
    </source>
</evidence>
<feature type="domain" description="2Fe-2S ferredoxin-type" evidence="13">
    <location>
        <begin position="44"/>
        <end position="122"/>
    </location>
</feature>
<comment type="similarity">
    <text evidence="2 12">Belongs to the complex I 75 kDa subunit family.</text>
</comment>
<dbReference type="InterPro" id="IPR010228">
    <property type="entry name" value="NADH_UbQ_OxRdtase_Gsu"/>
</dbReference>
<dbReference type="GO" id="GO:0016651">
    <property type="term" value="F:oxidoreductase activity, acting on NAD(P)H"/>
    <property type="evidence" value="ECO:0007669"/>
    <property type="project" value="InterPro"/>
</dbReference>
<dbReference type="FunFam" id="3.30.200.210:FF:000002">
    <property type="entry name" value="NADH-ubiquinone oxidoreductase 75 kDa subunit"/>
    <property type="match status" value="1"/>
</dbReference>
<keyword evidence="4" id="KW-0004">4Fe-4S</keyword>
<dbReference type="SUPFAM" id="SSF53706">
    <property type="entry name" value="Formate dehydrogenase/DMSO reductase, domains 1-3"/>
    <property type="match status" value="1"/>
</dbReference>
<dbReference type="PROSITE" id="PS51085">
    <property type="entry name" value="2FE2S_FER_2"/>
    <property type="match status" value="1"/>
</dbReference>
<evidence type="ECO:0000256" key="8">
    <source>
        <dbReference type="ARBA" id="ARBA00023014"/>
    </source>
</evidence>
<keyword evidence="9" id="KW-0520">NAD</keyword>
<dbReference type="Gene3D" id="3.10.20.740">
    <property type="match status" value="1"/>
</dbReference>
<dbReference type="InterPro" id="IPR015405">
    <property type="entry name" value="NDUFS1-like_C"/>
</dbReference>
<dbReference type="FunFam" id="3.40.50.740:FF:000012">
    <property type="entry name" value="NADH dehydrogenase [ubiquinone] iron-sulfur protein 1 mitochondrial"/>
    <property type="match status" value="1"/>
</dbReference>
<dbReference type="GO" id="GO:0042773">
    <property type="term" value="P:ATP synthesis coupled electron transport"/>
    <property type="evidence" value="ECO:0007669"/>
    <property type="project" value="InterPro"/>
</dbReference>
<comment type="cofactor">
    <cofactor evidence="10">
        <name>[2Fe-2S] cluster</name>
        <dbReference type="ChEBI" id="CHEBI:190135"/>
    </cofactor>
</comment>
<dbReference type="EMBL" id="UYWW01012253">
    <property type="protein sequence ID" value="VDM20068.1"/>
    <property type="molecule type" value="Genomic_DNA"/>
</dbReference>
<accession>A0A3P7GBB6</accession>
<evidence type="ECO:0000256" key="12">
    <source>
        <dbReference type="RuleBase" id="RU004523"/>
    </source>
</evidence>
<evidence type="ECO:0000256" key="1">
    <source>
        <dbReference type="ARBA" id="ARBA00001966"/>
    </source>
</evidence>
<evidence type="ECO:0000313" key="16">
    <source>
        <dbReference type="EMBL" id="VDM20068.1"/>
    </source>
</evidence>
<dbReference type="PROSITE" id="PS00642">
    <property type="entry name" value="COMPLEX1_75K_2"/>
    <property type="match status" value="1"/>
</dbReference>
<dbReference type="CDD" id="cd00207">
    <property type="entry name" value="fer2"/>
    <property type="match status" value="1"/>
</dbReference>
<dbReference type="GO" id="GO:0046872">
    <property type="term" value="F:metal ion binding"/>
    <property type="evidence" value="ECO:0007669"/>
    <property type="project" value="UniProtKB-KW"/>
</dbReference>
<dbReference type="Pfam" id="PF22151">
    <property type="entry name" value="Fer4_NDSU1"/>
    <property type="match status" value="1"/>
</dbReference>
<dbReference type="PROSITE" id="PS00641">
    <property type="entry name" value="COMPLEX1_75K_1"/>
    <property type="match status" value="1"/>
</dbReference>
<dbReference type="Pfam" id="PF22117">
    <property type="entry name" value="Fer4_Nqo3"/>
    <property type="match status" value="1"/>
</dbReference>
<dbReference type="GO" id="GO:0051539">
    <property type="term" value="F:4 iron, 4 sulfur cluster binding"/>
    <property type="evidence" value="ECO:0007669"/>
    <property type="project" value="UniProtKB-KW"/>
</dbReference>
<keyword evidence="6" id="KW-1278">Translocase</keyword>
<dbReference type="GO" id="GO:0005743">
    <property type="term" value="C:mitochondrial inner membrane"/>
    <property type="evidence" value="ECO:0007669"/>
    <property type="project" value="UniProtKB-ARBA"/>
</dbReference>
<dbReference type="InParanoid" id="A0A3P7GBB6"/>
<evidence type="ECO:0000256" key="4">
    <source>
        <dbReference type="ARBA" id="ARBA00022485"/>
    </source>
</evidence>
<dbReference type="CDD" id="cd02773">
    <property type="entry name" value="MopB_Res-Cmplx1_Nad11"/>
    <property type="match status" value="1"/>
</dbReference>
<dbReference type="InterPro" id="IPR006656">
    <property type="entry name" value="Mopterin_OxRdtase"/>
</dbReference>
<reference evidence="16 17" key="1">
    <citation type="submission" date="2018-11" db="EMBL/GenBank/DDBJ databases">
        <authorList>
            <consortium name="Pathogen Informatics"/>
        </authorList>
    </citation>
    <scope>NUCLEOTIDE SEQUENCE [LARGE SCALE GENOMIC DNA]</scope>
</reference>
<dbReference type="PANTHER" id="PTHR43105">
    <property type="entry name" value="RESPIRATORY NITRATE REDUCTASE"/>
    <property type="match status" value="1"/>
</dbReference>
<dbReference type="Pfam" id="PF10588">
    <property type="entry name" value="NADH-G_4Fe-4S_3"/>
    <property type="match status" value="1"/>
</dbReference>
<organism evidence="16 17">
    <name type="scientific">Wuchereria bancrofti</name>
    <dbReference type="NCBI Taxonomy" id="6293"/>
    <lineage>
        <taxon>Eukaryota</taxon>
        <taxon>Metazoa</taxon>
        <taxon>Ecdysozoa</taxon>
        <taxon>Nematoda</taxon>
        <taxon>Chromadorea</taxon>
        <taxon>Rhabditida</taxon>
        <taxon>Spirurina</taxon>
        <taxon>Spiruromorpha</taxon>
        <taxon>Filarioidea</taxon>
        <taxon>Onchocercidae</taxon>
        <taxon>Wuchereria</taxon>
    </lineage>
</organism>
<dbReference type="InterPro" id="IPR036010">
    <property type="entry name" value="2Fe-2S_ferredoxin-like_sf"/>
</dbReference>
<evidence type="ECO:0000256" key="10">
    <source>
        <dbReference type="ARBA" id="ARBA00034078"/>
    </source>
</evidence>
<dbReference type="SUPFAM" id="SSF54862">
    <property type="entry name" value="4Fe-4S ferredoxins"/>
    <property type="match status" value="1"/>
</dbReference>
<evidence type="ECO:0000256" key="9">
    <source>
        <dbReference type="ARBA" id="ARBA00023027"/>
    </source>
</evidence>
<keyword evidence="8" id="KW-0411">Iron-sulfur</keyword>
<proteinExistence type="inferred from homology"/>
<dbReference type="Pfam" id="PF13510">
    <property type="entry name" value="Fer2_4"/>
    <property type="match status" value="1"/>
</dbReference>
<sequence length="765" mass="84805">MECNVSGRKMMQMASNVGLARLTAGKLRLVNLSHCRGQQTAASKKVEVFINDMKVLVDPGTTILQAASLLGVDIPRFCYHDRLSIAGNCRMCLVEVEKQIKPAASCAMPVANGMRVQTNSPMAKKAREGVMEFLLLNHPLDCPICDQGGECDLQDQSMGFGSDRSRLEITHDGKRAVENKYIGPLIKTVMTRCIQCTRCVRFANEIAGVSDFGTTGRGTDMEVRIRRFYWREEINYLKIGTYVEKLFATELSGNVIDICPVGALLNKPYSFTARPWELRKVESVDVMDAVGSNIVIAHRTGELFRITPKLCEDINEEWISDKTRFVVDGLKRQRLGQPLLRTQNGSLEPCSWEEALFAVASKLRAASPNHIAAIAGDLCDTESLIALKDLMNRFDSELVCTEESFPGGSGGTDLRCNYVMNDKFIGIERVDVLLLVGTNPRFEATIFNARIRKSFRHTDIEIGVIGEEVDLKYGYEYLGDNGKILDDVISGRGEFAKRLQAAKRPMIVVGSSALQGKHGAALLGKIQIFAEKLRSKTGKTVKIVNVLQRHASQVGALDVGYKAGAEWILNSIKDIKFLYMLGADSGRIKKSDLTPDTFVVYQGHHGDVGVELANLILPGAAYTEKDATYVNTEGRAQRAYAAITAPGDARIDWKIIRAISEVAGRTLPYNDLDQIRSRMAEIAPHLVRCGSVEECSFQEQAALLAEVIFLSGDTNVSLKPELLELGDFWMTNSVSRASKTMAECIRAYQRYKQDPYMEENRFLCV</sequence>
<dbReference type="InterPro" id="IPR050123">
    <property type="entry name" value="Prok_molybdopt-oxidoreductase"/>
</dbReference>
<dbReference type="InterPro" id="IPR001041">
    <property type="entry name" value="2Fe-2S_ferredoxin-type"/>
</dbReference>
<feature type="domain" description="4Fe-4S His(Cys)3-ligated-type" evidence="15">
    <location>
        <begin position="122"/>
        <end position="161"/>
    </location>
</feature>
<dbReference type="SMART" id="SM00929">
    <property type="entry name" value="NADH-G_4Fe-4S_3"/>
    <property type="match status" value="1"/>
</dbReference>
<dbReference type="NCBIfam" id="TIGR01973">
    <property type="entry name" value="NuoG"/>
    <property type="match status" value="1"/>
</dbReference>
<dbReference type="PANTHER" id="PTHR43105:SF13">
    <property type="entry name" value="NADH-UBIQUINONE OXIDOREDUCTASE 75 KDA SUBUNIT, MITOCHONDRIAL"/>
    <property type="match status" value="1"/>
</dbReference>
<dbReference type="Pfam" id="PF00384">
    <property type="entry name" value="Molybdopterin"/>
    <property type="match status" value="1"/>
</dbReference>
<keyword evidence="5" id="KW-0479">Metal-binding</keyword>
<comment type="catalytic activity">
    <reaction evidence="11">
        <text>a ubiquinone + NADH + 5 H(+)(in) = a ubiquinol + NAD(+) + 4 H(+)(out)</text>
        <dbReference type="Rhea" id="RHEA:29091"/>
        <dbReference type="Rhea" id="RHEA-COMP:9565"/>
        <dbReference type="Rhea" id="RHEA-COMP:9566"/>
        <dbReference type="ChEBI" id="CHEBI:15378"/>
        <dbReference type="ChEBI" id="CHEBI:16389"/>
        <dbReference type="ChEBI" id="CHEBI:17976"/>
        <dbReference type="ChEBI" id="CHEBI:57540"/>
        <dbReference type="ChEBI" id="CHEBI:57945"/>
        <dbReference type="EC" id="7.1.1.2"/>
    </reaction>
</comment>
<dbReference type="Proteomes" id="UP000270924">
    <property type="component" value="Unassembled WGS sequence"/>
</dbReference>
<dbReference type="PROSITE" id="PS51669">
    <property type="entry name" value="4FE4S_MOW_BIS_MGD"/>
    <property type="match status" value="1"/>
</dbReference>
<keyword evidence="17" id="KW-1185">Reference proteome</keyword>
<dbReference type="InterPro" id="IPR054351">
    <property type="entry name" value="NADH_UbQ_OxRdtase_ferredoxin"/>
</dbReference>
<dbReference type="GO" id="GO:0008137">
    <property type="term" value="F:NADH dehydrogenase (ubiquinone) activity"/>
    <property type="evidence" value="ECO:0007669"/>
    <property type="project" value="UniProtKB-EC"/>
</dbReference>
<dbReference type="InterPro" id="IPR019574">
    <property type="entry name" value="NADH_UbQ_OxRdtase_Gsu_4Fe4S-bd"/>
</dbReference>
<name>A0A3P7GBB6_WUCBA</name>
<dbReference type="OrthoDB" id="10249365at2759"/>
<dbReference type="AlphaFoldDB" id="A0A3P7GBB6"/>
<evidence type="ECO:0000259" key="13">
    <source>
        <dbReference type="PROSITE" id="PS51085"/>
    </source>
</evidence>
<evidence type="ECO:0000256" key="3">
    <source>
        <dbReference type="ARBA" id="ARBA00013888"/>
    </source>
</evidence>
<dbReference type="InterPro" id="IPR000283">
    <property type="entry name" value="NADH_UbQ_OxRdtase_75kDa_su_CS"/>
</dbReference>
<dbReference type="FunCoup" id="A0A3P7GBB6">
    <property type="interactions" value="993"/>
</dbReference>
<keyword evidence="7" id="KW-0408">Iron</keyword>